<dbReference type="AlphaFoldDB" id="A0A319EXH0"/>
<evidence type="ECO:0000259" key="2">
    <source>
        <dbReference type="Pfam" id="PF13649"/>
    </source>
</evidence>
<dbReference type="OrthoDB" id="66144at2759"/>
<dbReference type="CDD" id="cd02440">
    <property type="entry name" value="AdoMet_MTases"/>
    <property type="match status" value="1"/>
</dbReference>
<dbReference type="VEuPathDB" id="FungiDB:BO78DRAFT_396845"/>
<gene>
    <name evidence="3" type="ORF">BO78DRAFT_396845</name>
</gene>
<accession>A0A319EXH0</accession>
<protein>
    <submittedName>
        <fullName evidence="3">S-adenosyl-L-methionine-dependent methyltransferase</fullName>
    </submittedName>
</protein>
<reference evidence="3 4" key="1">
    <citation type="submission" date="2018-02" db="EMBL/GenBank/DDBJ databases">
        <title>The genomes of Aspergillus section Nigri reveals drivers in fungal speciation.</title>
        <authorList>
            <consortium name="DOE Joint Genome Institute"/>
            <person name="Vesth T.C."/>
            <person name="Nybo J."/>
            <person name="Theobald S."/>
            <person name="Brandl J."/>
            <person name="Frisvad J.C."/>
            <person name="Nielsen K.F."/>
            <person name="Lyhne E.K."/>
            <person name="Kogle M.E."/>
            <person name="Kuo A."/>
            <person name="Riley R."/>
            <person name="Clum A."/>
            <person name="Nolan M."/>
            <person name="Lipzen A."/>
            <person name="Salamov A."/>
            <person name="Henrissat B."/>
            <person name="Wiebenga A."/>
            <person name="De vries R.P."/>
            <person name="Grigoriev I.V."/>
            <person name="Mortensen U.H."/>
            <person name="Andersen M.R."/>
            <person name="Baker S.E."/>
        </authorList>
    </citation>
    <scope>NUCLEOTIDE SEQUENCE [LARGE SCALE GENOMIC DNA]</scope>
    <source>
        <strain evidence="3 4">CBS 121057</strain>
    </source>
</reference>
<dbReference type="PANTHER" id="PTHR43861">
    <property type="entry name" value="TRANS-ACONITATE 2-METHYLTRANSFERASE-RELATED"/>
    <property type="match status" value="1"/>
</dbReference>
<dbReference type="GO" id="GO:0008757">
    <property type="term" value="F:S-adenosylmethionine-dependent methyltransferase activity"/>
    <property type="evidence" value="ECO:0007669"/>
    <property type="project" value="InterPro"/>
</dbReference>
<dbReference type="SUPFAM" id="SSF53335">
    <property type="entry name" value="S-adenosyl-L-methionine-dependent methyltransferases"/>
    <property type="match status" value="1"/>
</dbReference>
<dbReference type="GO" id="GO:0032259">
    <property type="term" value="P:methylation"/>
    <property type="evidence" value="ECO:0007669"/>
    <property type="project" value="UniProtKB-KW"/>
</dbReference>
<keyword evidence="1 3" id="KW-0808">Transferase</keyword>
<keyword evidence="4" id="KW-1185">Reference proteome</keyword>
<keyword evidence="3" id="KW-0489">Methyltransferase</keyword>
<name>A0A319EXH0_ASPSB</name>
<dbReference type="EMBL" id="KZ826346">
    <property type="protein sequence ID" value="PYI06879.1"/>
    <property type="molecule type" value="Genomic_DNA"/>
</dbReference>
<sequence length="252" mass="27558">MTQDTTGRVQYLETIDAYNKWAKVYDKDNNFLQALDTLEMQTLLPHFLHLLPLPTSSVPNPPKTIDLGCGTARNTLLLSQLASPGTEIIGLDASSGMLDVAREAIKGIPRVSLGVFDLLQEPMSVPVESVGAAGVISTLVMEHVPLRRFFEAAWGMLRPGGCLLVTNMHEDMGKISQAGFVDVETGVKIRPVSYRHSIGEVVKVAEEVGLRVEGEVRERMVDEGLAGVLGSRAKKWIGVVVWFGICFRKEAE</sequence>
<proteinExistence type="predicted"/>
<feature type="domain" description="Methyltransferase" evidence="2">
    <location>
        <begin position="66"/>
        <end position="161"/>
    </location>
</feature>
<dbReference type="STRING" id="1448318.A0A319EXH0"/>
<evidence type="ECO:0000313" key="3">
    <source>
        <dbReference type="EMBL" id="PYI06879.1"/>
    </source>
</evidence>
<evidence type="ECO:0000256" key="1">
    <source>
        <dbReference type="ARBA" id="ARBA00022679"/>
    </source>
</evidence>
<dbReference type="Proteomes" id="UP000248423">
    <property type="component" value="Unassembled WGS sequence"/>
</dbReference>
<dbReference type="InterPro" id="IPR029063">
    <property type="entry name" value="SAM-dependent_MTases_sf"/>
</dbReference>
<evidence type="ECO:0000313" key="4">
    <source>
        <dbReference type="Proteomes" id="UP000248423"/>
    </source>
</evidence>
<dbReference type="InterPro" id="IPR041698">
    <property type="entry name" value="Methyltransf_25"/>
</dbReference>
<organism evidence="3 4">
    <name type="scientific">Aspergillus sclerotiicarbonarius (strain CBS 121057 / IBT 28362)</name>
    <dbReference type="NCBI Taxonomy" id="1448318"/>
    <lineage>
        <taxon>Eukaryota</taxon>
        <taxon>Fungi</taxon>
        <taxon>Dikarya</taxon>
        <taxon>Ascomycota</taxon>
        <taxon>Pezizomycotina</taxon>
        <taxon>Eurotiomycetes</taxon>
        <taxon>Eurotiomycetidae</taxon>
        <taxon>Eurotiales</taxon>
        <taxon>Aspergillaceae</taxon>
        <taxon>Aspergillus</taxon>
        <taxon>Aspergillus subgen. Circumdati</taxon>
    </lineage>
</organism>
<dbReference type="Gene3D" id="3.40.50.150">
    <property type="entry name" value="Vaccinia Virus protein VP39"/>
    <property type="match status" value="1"/>
</dbReference>
<dbReference type="Pfam" id="PF13649">
    <property type="entry name" value="Methyltransf_25"/>
    <property type="match status" value="1"/>
</dbReference>